<dbReference type="OrthoDB" id="9807940at2"/>
<reference evidence="2 3" key="1">
    <citation type="submission" date="2018-01" db="EMBL/GenBank/DDBJ databases">
        <authorList>
            <person name="Gaut B.S."/>
            <person name="Morton B.R."/>
            <person name="Clegg M.T."/>
            <person name="Duvall M.R."/>
        </authorList>
    </citation>
    <scope>NUCLEOTIDE SEQUENCE [LARGE SCALE GENOMIC DNA]</scope>
    <source>
        <strain evidence="2">GP69</strain>
    </source>
</reference>
<dbReference type="Gene3D" id="1.10.10.1850">
    <property type="entry name" value="Sporulation protein-like"/>
    <property type="match status" value="1"/>
</dbReference>
<dbReference type="InterPro" id="IPR043778">
    <property type="entry name" value="DUF5720"/>
</dbReference>
<gene>
    <name evidence="2" type="ORF">AMURIS_05648</name>
</gene>
<feature type="domain" description="DUF5720" evidence="1">
    <location>
        <begin position="73"/>
        <end position="171"/>
    </location>
</feature>
<organism evidence="2 3">
    <name type="scientific">Acetatifactor muris</name>
    <dbReference type="NCBI Taxonomy" id="879566"/>
    <lineage>
        <taxon>Bacteria</taxon>
        <taxon>Bacillati</taxon>
        <taxon>Bacillota</taxon>
        <taxon>Clostridia</taxon>
        <taxon>Lachnospirales</taxon>
        <taxon>Lachnospiraceae</taxon>
        <taxon>Acetatifactor</taxon>
    </lineage>
</organism>
<sequence>MRFTNSELEMIYQYAAPTKAETIGGMKETVPVIKDLLTRVIMENAIEKLQKIPEPECSQFIADNKARFLAGHENSIRRRLAEAKAQTKQPIMQGHDLTGMERFLPETRHMIVLDVKTSDSPVGFPGERHRYFLSDEGYKNARASEGRGEIKIKSHAAVAAGRLYPDRKPERER</sequence>
<accession>A0A2K4ZQZ1</accession>
<dbReference type="Pfam" id="PF18987">
    <property type="entry name" value="DUF5720"/>
    <property type="match status" value="1"/>
</dbReference>
<dbReference type="Proteomes" id="UP000236311">
    <property type="component" value="Unassembled WGS sequence"/>
</dbReference>
<dbReference type="InterPro" id="IPR041965">
    <property type="entry name" value="TTRAP_sf"/>
</dbReference>
<proteinExistence type="predicted"/>
<dbReference type="RefSeq" id="WP_016227616.1">
    <property type="nucleotide sequence ID" value="NZ_JANJZD010000099.1"/>
</dbReference>
<evidence type="ECO:0000313" key="2">
    <source>
        <dbReference type="EMBL" id="SOY32880.1"/>
    </source>
</evidence>
<dbReference type="AlphaFoldDB" id="A0A2K4ZQZ1"/>
<evidence type="ECO:0000313" key="3">
    <source>
        <dbReference type="Proteomes" id="UP000236311"/>
    </source>
</evidence>
<keyword evidence="3" id="KW-1185">Reference proteome</keyword>
<protein>
    <recommendedName>
        <fullName evidence="1">DUF5720 domain-containing protein</fullName>
    </recommendedName>
</protein>
<dbReference type="EMBL" id="OFSM01000088">
    <property type="protein sequence ID" value="SOY32880.1"/>
    <property type="molecule type" value="Genomic_DNA"/>
</dbReference>
<evidence type="ECO:0000259" key="1">
    <source>
        <dbReference type="Pfam" id="PF18987"/>
    </source>
</evidence>
<name>A0A2K4ZQZ1_9FIRM</name>